<reference evidence="2" key="2">
    <citation type="submission" date="2025-09" db="UniProtKB">
        <authorList>
            <consortium name="Ensembl"/>
        </authorList>
    </citation>
    <scope>IDENTIFICATION</scope>
</reference>
<proteinExistence type="predicted"/>
<protein>
    <submittedName>
        <fullName evidence="2">Uncharacterized protein</fullName>
    </submittedName>
</protein>
<reference evidence="2" key="1">
    <citation type="submission" date="2025-08" db="UniProtKB">
        <authorList>
            <consortium name="Ensembl"/>
        </authorList>
    </citation>
    <scope>IDENTIFICATION</scope>
</reference>
<dbReference type="Ensembl" id="ENSVKKT00000012502.1">
    <property type="protein sequence ID" value="ENSVKKP00000012212.1"/>
    <property type="gene ID" value="ENSVKKG00000008498.1"/>
</dbReference>
<evidence type="ECO:0000256" key="1">
    <source>
        <dbReference type="SAM" id="MobiDB-lite"/>
    </source>
</evidence>
<evidence type="ECO:0000313" key="2">
    <source>
        <dbReference type="Ensembl" id="ENSVKKP00000012212.1"/>
    </source>
</evidence>
<evidence type="ECO:0000313" key="3">
    <source>
        <dbReference type="Proteomes" id="UP000694545"/>
    </source>
</evidence>
<feature type="compositionally biased region" description="Pro residues" evidence="1">
    <location>
        <begin position="21"/>
        <end position="31"/>
    </location>
</feature>
<dbReference type="AlphaFoldDB" id="A0A8D2JBF2"/>
<feature type="compositionally biased region" description="Low complexity" evidence="1">
    <location>
        <begin position="11"/>
        <end position="20"/>
    </location>
</feature>
<dbReference type="Proteomes" id="UP000694545">
    <property type="component" value="Unplaced"/>
</dbReference>
<feature type="region of interest" description="Disordered" evidence="1">
    <location>
        <begin position="1"/>
        <end position="41"/>
    </location>
</feature>
<name>A0A8D2JBF2_VARKO</name>
<organism evidence="2 3">
    <name type="scientific">Varanus komodoensis</name>
    <name type="common">Komodo dragon</name>
    <dbReference type="NCBI Taxonomy" id="61221"/>
    <lineage>
        <taxon>Eukaryota</taxon>
        <taxon>Metazoa</taxon>
        <taxon>Chordata</taxon>
        <taxon>Craniata</taxon>
        <taxon>Vertebrata</taxon>
        <taxon>Euteleostomi</taxon>
        <taxon>Lepidosauria</taxon>
        <taxon>Squamata</taxon>
        <taxon>Bifurcata</taxon>
        <taxon>Unidentata</taxon>
        <taxon>Episquamata</taxon>
        <taxon>Toxicofera</taxon>
        <taxon>Anguimorpha</taxon>
        <taxon>Paleoanguimorpha</taxon>
        <taxon>Varanoidea</taxon>
        <taxon>Varanidae</taxon>
        <taxon>Varanus</taxon>
    </lineage>
</organism>
<keyword evidence="3" id="KW-1185">Reference proteome</keyword>
<accession>A0A8D2JBF2</accession>
<sequence length="147" mass="16459">RGSWPSPWRVGLSLSGKSHLPLPPPPPPLLPGPREGSERAADQLSIVATTLQARELRLGQPCHDREPPRSRSVGSFPLTTLKEGDKVRACAKERERLWQPSTARCRPDTPPSEICHMSFTLKGSQYHLKECKVVLCLWKHLKKLVAF</sequence>